<accession>A0A7G9S921</accession>
<evidence type="ECO:0000313" key="2">
    <source>
        <dbReference type="Proteomes" id="UP000515955"/>
    </source>
</evidence>
<dbReference type="RefSeq" id="WP_187541346.1">
    <property type="nucleotide sequence ID" value="NZ_CP060717.1"/>
</dbReference>
<dbReference type="EMBL" id="CP060717">
    <property type="protein sequence ID" value="QNN64346.1"/>
    <property type="molecule type" value="Genomic_DNA"/>
</dbReference>
<dbReference type="Proteomes" id="UP000515955">
    <property type="component" value="Chromosome"/>
</dbReference>
<reference evidence="1 2" key="1">
    <citation type="submission" date="2020-08" db="EMBL/GenBank/DDBJ databases">
        <title>Genome sequence of Sphingomonas rhizophila KACC 19189T.</title>
        <authorList>
            <person name="Hyun D.-W."/>
            <person name="Bae J.-W."/>
        </authorList>
    </citation>
    <scope>NUCLEOTIDE SEQUENCE [LARGE SCALE GENOMIC DNA]</scope>
    <source>
        <strain evidence="1 2">KACC 19189</strain>
    </source>
</reference>
<sequence>MTRLLALEAISGDKDANYRVRNVSELIGLRICEAPPVSRLIGEPKELARSFR</sequence>
<name>A0A7G9S921_9SPHN</name>
<evidence type="ECO:0000313" key="1">
    <source>
        <dbReference type="EMBL" id="QNN64346.1"/>
    </source>
</evidence>
<proteinExistence type="predicted"/>
<dbReference type="KEGG" id="srhi:H9L12_08370"/>
<dbReference type="AlphaFoldDB" id="A0A7G9S921"/>
<protein>
    <submittedName>
        <fullName evidence="1">Uncharacterized protein</fullName>
    </submittedName>
</protein>
<keyword evidence="2" id="KW-1185">Reference proteome</keyword>
<gene>
    <name evidence="1" type="ORF">H9L12_08370</name>
</gene>
<organism evidence="1 2">
    <name type="scientific">Sphingomonas rhizophila</name>
    <dbReference type="NCBI Taxonomy" id="2071607"/>
    <lineage>
        <taxon>Bacteria</taxon>
        <taxon>Pseudomonadati</taxon>
        <taxon>Pseudomonadota</taxon>
        <taxon>Alphaproteobacteria</taxon>
        <taxon>Sphingomonadales</taxon>
        <taxon>Sphingomonadaceae</taxon>
        <taxon>Sphingomonas</taxon>
    </lineage>
</organism>